<dbReference type="EMBL" id="FTNM01000002">
    <property type="protein sequence ID" value="SIQ92669.1"/>
    <property type="molecule type" value="Genomic_DNA"/>
</dbReference>
<sequence length="55" mass="6429">MLGYASPSGCTSTFPKNPSNTKPYEAKTLSHSHRFSGNLLQYIQKYRIHFKYYLR</sequence>
<accession>A0A1N6WRF0</accession>
<dbReference type="STRING" id="1077936.SAMN05421545_1714"/>
<evidence type="ECO:0000256" key="1">
    <source>
        <dbReference type="SAM" id="MobiDB-lite"/>
    </source>
</evidence>
<dbReference type="Proteomes" id="UP000185924">
    <property type="component" value="Unassembled WGS sequence"/>
</dbReference>
<evidence type="ECO:0000313" key="2">
    <source>
        <dbReference type="EMBL" id="SIQ92669.1"/>
    </source>
</evidence>
<dbReference type="AlphaFoldDB" id="A0A1N6WRF0"/>
<feature type="compositionally biased region" description="Polar residues" evidence="1">
    <location>
        <begin position="8"/>
        <end position="22"/>
    </location>
</feature>
<feature type="region of interest" description="Disordered" evidence="1">
    <location>
        <begin position="1"/>
        <end position="25"/>
    </location>
</feature>
<protein>
    <submittedName>
        <fullName evidence="2">Uncharacterized protein</fullName>
    </submittedName>
</protein>
<name>A0A1N6WRF0_9BACT</name>
<gene>
    <name evidence="2" type="ORF">SAMN05421545_1714</name>
</gene>
<reference evidence="3" key="1">
    <citation type="submission" date="2017-01" db="EMBL/GenBank/DDBJ databases">
        <authorList>
            <person name="Varghese N."/>
            <person name="Submissions S."/>
        </authorList>
    </citation>
    <scope>NUCLEOTIDE SEQUENCE [LARGE SCALE GENOMIC DNA]</scope>
    <source>
        <strain evidence="3">DM9</strain>
    </source>
</reference>
<evidence type="ECO:0000313" key="3">
    <source>
        <dbReference type="Proteomes" id="UP000185924"/>
    </source>
</evidence>
<keyword evidence="3" id="KW-1185">Reference proteome</keyword>
<proteinExistence type="predicted"/>
<organism evidence="2 3">
    <name type="scientific">Pontibacter lucknowensis</name>
    <dbReference type="NCBI Taxonomy" id="1077936"/>
    <lineage>
        <taxon>Bacteria</taxon>
        <taxon>Pseudomonadati</taxon>
        <taxon>Bacteroidota</taxon>
        <taxon>Cytophagia</taxon>
        <taxon>Cytophagales</taxon>
        <taxon>Hymenobacteraceae</taxon>
        <taxon>Pontibacter</taxon>
    </lineage>
</organism>